<dbReference type="PANTHER" id="PTHR48090">
    <property type="entry name" value="UNDECAPRENYL-PHOSPHATE 4-DEOXY-4-FORMAMIDO-L-ARABINOSE TRANSFERASE-RELATED"/>
    <property type="match status" value="1"/>
</dbReference>
<comment type="caution">
    <text evidence="4">The sequence shown here is derived from an EMBL/GenBank/DDBJ whole genome shotgun (WGS) entry which is preliminary data.</text>
</comment>
<dbReference type="PANTHER" id="PTHR48090:SF7">
    <property type="entry name" value="RFBJ PROTEIN"/>
    <property type="match status" value="1"/>
</dbReference>
<sequence>MTMEDGVQESGGPAIAVIIPCHNEAVAIAAVVTDIRAALPDATIYVYDNNSTDATVAEALAAGAVVRTESRQGKGNVVRRAFADVDADVYVLVDGDDTYDASSASMLVKVLLDGPYDHVVGVRTHVSETAYRVGHVLGNRLFNGVVGTLFGRQITDLLSGYRAFSRRYVKSFPALSREFEIETELTIHSLRLRVPVAEMPVGYKERPDGSESKLRTYRDGLRILRWLVTVTRHERPTLFHGVLAGLFGAVALILGIPVIAEFLETGLVPRFPTAFLAAAVSIIAVGTLGIGYLLETIRRGREEAARLAYLRYPAPGGRSSTLL</sequence>
<organism evidence="4 5">
    <name type="scientific">Jiangella aurantiaca</name>
    <dbReference type="NCBI Taxonomy" id="2530373"/>
    <lineage>
        <taxon>Bacteria</taxon>
        <taxon>Bacillati</taxon>
        <taxon>Actinomycetota</taxon>
        <taxon>Actinomycetes</taxon>
        <taxon>Jiangellales</taxon>
        <taxon>Jiangellaceae</taxon>
        <taxon>Jiangella</taxon>
    </lineage>
</organism>
<keyword evidence="5" id="KW-1185">Reference proteome</keyword>
<evidence type="ECO:0000256" key="1">
    <source>
        <dbReference type="ARBA" id="ARBA00006739"/>
    </source>
</evidence>
<feature type="transmembrane region" description="Helical" evidence="2">
    <location>
        <begin position="271"/>
        <end position="294"/>
    </location>
</feature>
<dbReference type="AlphaFoldDB" id="A0A4R5AMR8"/>
<keyword evidence="2" id="KW-0812">Transmembrane</keyword>
<dbReference type="Gene3D" id="3.90.550.10">
    <property type="entry name" value="Spore Coat Polysaccharide Biosynthesis Protein SpsA, Chain A"/>
    <property type="match status" value="1"/>
</dbReference>
<dbReference type="InterPro" id="IPR050256">
    <property type="entry name" value="Glycosyltransferase_2"/>
</dbReference>
<feature type="transmembrane region" description="Helical" evidence="2">
    <location>
        <begin position="238"/>
        <end position="259"/>
    </location>
</feature>
<evidence type="ECO:0000313" key="4">
    <source>
        <dbReference type="EMBL" id="TDD72990.1"/>
    </source>
</evidence>
<dbReference type="CDD" id="cd04179">
    <property type="entry name" value="DPM_DPG-synthase_like"/>
    <property type="match status" value="1"/>
</dbReference>
<evidence type="ECO:0000313" key="5">
    <source>
        <dbReference type="Proteomes" id="UP000295217"/>
    </source>
</evidence>
<protein>
    <submittedName>
        <fullName evidence="4">Glycosyltransferase</fullName>
    </submittedName>
</protein>
<gene>
    <name evidence="4" type="ORF">E1262_00405</name>
</gene>
<dbReference type="EMBL" id="SMLB01000001">
    <property type="protein sequence ID" value="TDD72990.1"/>
    <property type="molecule type" value="Genomic_DNA"/>
</dbReference>
<keyword evidence="2" id="KW-1133">Transmembrane helix</keyword>
<dbReference type="InterPro" id="IPR001173">
    <property type="entry name" value="Glyco_trans_2-like"/>
</dbReference>
<evidence type="ECO:0000259" key="3">
    <source>
        <dbReference type="Pfam" id="PF00535"/>
    </source>
</evidence>
<accession>A0A4R5AMR8</accession>
<name>A0A4R5AMR8_9ACTN</name>
<dbReference type="InterPro" id="IPR029044">
    <property type="entry name" value="Nucleotide-diphossugar_trans"/>
</dbReference>
<dbReference type="Pfam" id="PF00535">
    <property type="entry name" value="Glycos_transf_2"/>
    <property type="match status" value="1"/>
</dbReference>
<keyword evidence="4" id="KW-0808">Transferase</keyword>
<proteinExistence type="inferred from homology"/>
<keyword evidence="2" id="KW-0472">Membrane</keyword>
<dbReference type="RefSeq" id="WP_132101065.1">
    <property type="nucleotide sequence ID" value="NZ_SMLB01000001.1"/>
</dbReference>
<dbReference type="SUPFAM" id="SSF53448">
    <property type="entry name" value="Nucleotide-diphospho-sugar transferases"/>
    <property type="match status" value="1"/>
</dbReference>
<dbReference type="OrthoDB" id="3177103at2"/>
<reference evidence="4 5" key="1">
    <citation type="submission" date="2019-02" db="EMBL/GenBank/DDBJ databases">
        <title>Draft genome sequences of novel Actinobacteria.</title>
        <authorList>
            <person name="Sahin N."/>
            <person name="Ay H."/>
            <person name="Saygin H."/>
        </authorList>
    </citation>
    <scope>NUCLEOTIDE SEQUENCE [LARGE SCALE GENOMIC DNA]</scope>
    <source>
        <strain evidence="4 5">8K307</strain>
    </source>
</reference>
<comment type="similarity">
    <text evidence="1">Belongs to the glycosyltransferase 2 family.</text>
</comment>
<dbReference type="GO" id="GO:0016740">
    <property type="term" value="F:transferase activity"/>
    <property type="evidence" value="ECO:0007669"/>
    <property type="project" value="UniProtKB-KW"/>
</dbReference>
<dbReference type="Proteomes" id="UP000295217">
    <property type="component" value="Unassembled WGS sequence"/>
</dbReference>
<evidence type="ECO:0000256" key="2">
    <source>
        <dbReference type="SAM" id="Phobius"/>
    </source>
</evidence>
<feature type="domain" description="Glycosyltransferase 2-like" evidence="3">
    <location>
        <begin position="17"/>
        <end position="170"/>
    </location>
</feature>